<protein>
    <submittedName>
        <fullName evidence="1">Uncharacterized protein</fullName>
    </submittedName>
</protein>
<name>A0A366FLQ6_9HYPH</name>
<dbReference type="Proteomes" id="UP000253529">
    <property type="component" value="Unassembled WGS sequence"/>
</dbReference>
<dbReference type="EMBL" id="QNRK01000008">
    <property type="protein sequence ID" value="RBP15633.1"/>
    <property type="molecule type" value="Genomic_DNA"/>
</dbReference>
<sequence length="104" mass="11928">MRSEHCGYRLRLSRIRHSIEFQKNDAEHRTSLANDLFAKVTILRNENSVLRDGKREKIAVGSARTRCRNRNDVMTSGADPFDDETGYIFVRQEASHWAASTVSC</sequence>
<reference evidence="1 2" key="1">
    <citation type="submission" date="2018-06" db="EMBL/GenBank/DDBJ databases">
        <title>Genomic Encyclopedia of Type Strains, Phase IV (KMG-IV): sequencing the most valuable type-strain genomes for metagenomic binning, comparative biology and taxonomic classification.</title>
        <authorList>
            <person name="Goeker M."/>
        </authorList>
    </citation>
    <scope>NUCLEOTIDE SEQUENCE [LARGE SCALE GENOMIC DNA]</scope>
    <source>
        <strain evidence="1 2">DSM 24875</strain>
    </source>
</reference>
<evidence type="ECO:0000313" key="2">
    <source>
        <dbReference type="Proteomes" id="UP000253529"/>
    </source>
</evidence>
<comment type="caution">
    <text evidence="1">The sequence shown here is derived from an EMBL/GenBank/DDBJ whole genome shotgun (WGS) entry which is preliminary data.</text>
</comment>
<dbReference type="AlphaFoldDB" id="A0A366FLQ6"/>
<keyword evidence="2" id="KW-1185">Reference proteome</keyword>
<proteinExistence type="predicted"/>
<evidence type="ECO:0000313" key="1">
    <source>
        <dbReference type="EMBL" id="RBP15633.1"/>
    </source>
</evidence>
<gene>
    <name evidence="1" type="ORF">DFR50_108191</name>
</gene>
<accession>A0A366FLQ6</accession>
<organism evidence="1 2">
    <name type="scientific">Roseiarcus fermentans</name>
    <dbReference type="NCBI Taxonomy" id="1473586"/>
    <lineage>
        <taxon>Bacteria</taxon>
        <taxon>Pseudomonadati</taxon>
        <taxon>Pseudomonadota</taxon>
        <taxon>Alphaproteobacteria</taxon>
        <taxon>Hyphomicrobiales</taxon>
        <taxon>Roseiarcaceae</taxon>
        <taxon>Roseiarcus</taxon>
    </lineage>
</organism>